<evidence type="ECO:0000256" key="3">
    <source>
        <dbReference type="ARBA" id="ARBA00022553"/>
    </source>
</evidence>
<reference evidence="12 13" key="1">
    <citation type="journal article" date="2014" name="BMC Genomics">
        <title>Complete genome sequence of producer of the glycopeptide antibiotic Aculeximycin Kutzneria albida DSM 43870T, a representative of minor genus of Pseudonocardiaceae.</title>
        <authorList>
            <person name="Rebets Y."/>
            <person name="Tokovenko B."/>
            <person name="Lushchyk I."/>
            <person name="Ruckert C."/>
            <person name="Zaburannyi N."/>
            <person name="Bechthold A."/>
            <person name="Kalinowski J."/>
            <person name="Luzhetskyy A."/>
        </authorList>
    </citation>
    <scope>NUCLEOTIDE SEQUENCE [LARGE SCALE GENOMIC DNA]</scope>
    <source>
        <strain evidence="12">DSM 43870</strain>
    </source>
</reference>
<evidence type="ECO:0000256" key="6">
    <source>
        <dbReference type="ARBA" id="ARBA00022777"/>
    </source>
</evidence>
<keyword evidence="3" id="KW-0597">Phosphoprotein</keyword>
<dbReference type="PANTHER" id="PTHR24421:SF10">
    <property type="entry name" value="NITRATE_NITRITE SENSOR PROTEIN NARQ"/>
    <property type="match status" value="1"/>
</dbReference>
<dbReference type="KEGG" id="kal:KALB_2152"/>
<keyword evidence="4" id="KW-0808">Transferase</keyword>
<dbReference type="GO" id="GO:0000155">
    <property type="term" value="F:phosphorelay sensor kinase activity"/>
    <property type="evidence" value="ECO:0007669"/>
    <property type="project" value="InterPro"/>
</dbReference>
<dbReference type="SUPFAM" id="SSF55874">
    <property type="entry name" value="ATPase domain of HSP90 chaperone/DNA topoisomerase II/histidine kinase"/>
    <property type="match status" value="1"/>
</dbReference>
<dbReference type="GO" id="GO:0046983">
    <property type="term" value="F:protein dimerization activity"/>
    <property type="evidence" value="ECO:0007669"/>
    <property type="project" value="InterPro"/>
</dbReference>
<evidence type="ECO:0000256" key="5">
    <source>
        <dbReference type="ARBA" id="ARBA00022741"/>
    </source>
</evidence>
<dbReference type="InterPro" id="IPR050482">
    <property type="entry name" value="Sensor_HK_TwoCompSys"/>
</dbReference>
<keyword evidence="9" id="KW-0472">Membrane</keyword>
<keyword evidence="9" id="KW-0812">Transmembrane</keyword>
<dbReference type="Gene3D" id="3.30.565.10">
    <property type="entry name" value="Histidine kinase-like ATPase, C-terminal domain"/>
    <property type="match status" value="1"/>
</dbReference>
<feature type="transmembrane region" description="Helical" evidence="9">
    <location>
        <begin position="66"/>
        <end position="90"/>
    </location>
</feature>
<feature type="transmembrane region" description="Helical" evidence="9">
    <location>
        <begin position="137"/>
        <end position="170"/>
    </location>
</feature>
<feature type="transmembrane region" description="Helical" evidence="9">
    <location>
        <begin position="28"/>
        <end position="54"/>
    </location>
</feature>
<dbReference type="InterPro" id="IPR036890">
    <property type="entry name" value="HATPase_C_sf"/>
</dbReference>
<feature type="domain" description="Signal transduction histidine kinase subgroup 3 dimerisation and phosphoacceptor" evidence="10">
    <location>
        <begin position="249"/>
        <end position="315"/>
    </location>
</feature>
<evidence type="ECO:0000259" key="11">
    <source>
        <dbReference type="Pfam" id="PF13796"/>
    </source>
</evidence>
<name>W5W4X3_9PSEU</name>
<dbReference type="InterPro" id="IPR011712">
    <property type="entry name" value="Sig_transdc_His_kin_sub3_dim/P"/>
</dbReference>
<evidence type="ECO:0000256" key="8">
    <source>
        <dbReference type="ARBA" id="ARBA00023012"/>
    </source>
</evidence>
<dbReference type="GO" id="GO:0016020">
    <property type="term" value="C:membrane"/>
    <property type="evidence" value="ECO:0007669"/>
    <property type="project" value="InterPro"/>
</dbReference>
<dbReference type="Pfam" id="PF13796">
    <property type="entry name" value="Sensor"/>
    <property type="match status" value="1"/>
</dbReference>
<dbReference type="HOGENOM" id="CLU_000445_20_2_11"/>
<keyword evidence="6" id="KW-0418">Kinase</keyword>
<keyword evidence="5" id="KW-0547">Nucleotide-binding</keyword>
<evidence type="ECO:0000313" key="12">
    <source>
        <dbReference type="EMBL" id="AHH95521.1"/>
    </source>
</evidence>
<accession>W5W4X3</accession>
<dbReference type="Proteomes" id="UP000019225">
    <property type="component" value="Chromosome"/>
</dbReference>
<keyword evidence="8" id="KW-0902">Two-component regulatory system</keyword>
<dbReference type="Gene3D" id="1.20.5.1930">
    <property type="match status" value="1"/>
</dbReference>
<evidence type="ECO:0000259" key="10">
    <source>
        <dbReference type="Pfam" id="PF07730"/>
    </source>
</evidence>
<organism evidence="12 13">
    <name type="scientific">Kutzneria albida DSM 43870</name>
    <dbReference type="NCBI Taxonomy" id="1449976"/>
    <lineage>
        <taxon>Bacteria</taxon>
        <taxon>Bacillati</taxon>
        <taxon>Actinomycetota</taxon>
        <taxon>Actinomycetes</taxon>
        <taxon>Pseudonocardiales</taxon>
        <taxon>Pseudonocardiaceae</taxon>
        <taxon>Kutzneria</taxon>
    </lineage>
</organism>
<feature type="domain" description="Putative sensor" evidence="11">
    <location>
        <begin position="40"/>
        <end position="223"/>
    </location>
</feature>
<dbReference type="EC" id="2.7.13.3" evidence="2"/>
<keyword evidence="13" id="KW-1185">Reference proteome</keyword>
<keyword evidence="9" id="KW-1133">Transmembrane helix</keyword>
<dbReference type="PATRIC" id="fig|1449976.3.peg.2148"/>
<proteinExistence type="predicted"/>
<evidence type="ECO:0000313" key="13">
    <source>
        <dbReference type="Proteomes" id="UP000019225"/>
    </source>
</evidence>
<evidence type="ECO:0000256" key="4">
    <source>
        <dbReference type="ARBA" id="ARBA00022679"/>
    </source>
</evidence>
<evidence type="ECO:0000256" key="9">
    <source>
        <dbReference type="SAM" id="Phobius"/>
    </source>
</evidence>
<dbReference type="GO" id="GO:0005524">
    <property type="term" value="F:ATP binding"/>
    <property type="evidence" value="ECO:0007669"/>
    <property type="project" value="UniProtKB-KW"/>
</dbReference>
<feature type="transmembrane region" description="Helical" evidence="9">
    <location>
        <begin position="190"/>
        <end position="219"/>
    </location>
</feature>
<evidence type="ECO:0000256" key="2">
    <source>
        <dbReference type="ARBA" id="ARBA00012438"/>
    </source>
</evidence>
<gene>
    <name evidence="12" type="ORF">KALB_2152</name>
</gene>
<comment type="catalytic activity">
    <reaction evidence="1">
        <text>ATP + protein L-histidine = ADP + protein N-phospho-L-histidine.</text>
        <dbReference type="EC" id="2.7.13.3"/>
    </reaction>
</comment>
<sequence>MLGVTPRNALESVASPRFLLSWWPWRSVGYLLSSLPVLAVLAMPLAWLTLPWLVAGGLLVTRPTSAIVGILVLVLLGAVLVGAGAPLVAIPLAVAERWRLGLVDTRPLWEDHRLPPGPGLWNWLRTRYAETATWREVGYVFLFVVWQGLYLTLCGLGLVIVFLVASPAILMTGDGPVAMGPWTITQPEQAWWLPLVGLLLAPVLLYLVGIAVGAHAAAARALLGGNRARTELVEVARSRARLVDAFEAERRRIERDLHDGAQERLVSLTLRLGLAKLDLPEDSPARQNVADAHDQAKQVMAELRELVRGLNPRVLADRGLGAALSELGDRSAIPAQVRTDLPEWLPPHVESTAYFVAAEALTNVAKHSGATAVTVSAWTGAGLLVIEVGDNGRGGADPARGSGLTGLADRAATLDGRMLLSSPVGGPTLLRVELPCGDNRSE</sequence>
<dbReference type="Pfam" id="PF07730">
    <property type="entry name" value="HisKA_3"/>
    <property type="match status" value="1"/>
</dbReference>
<dbReference type="InterPro" id="IPR025828">
    <property type="entry name" value="Put_sensor_dom"/>
</dbReference>
<keyword evidence="7" id="KW-0067">ATP-binding</keyword>
<dbReference type="AlphaFoldDB" id="W5W4X3"/>
<dbReference type="eggNOG" id="COG4585">
    <property type="taxonomic scope" value="Bacteria"/>
</dbReference>
<protein>
    <recommendedName>
        <fullName evidence="2">histidine kinase</fullName>
        <ecNumber evidence="2">2.7.13.3</ecNumber>
    </recommendedName>
</protein>
<evidence type="ECO:0000256" key="7">
    <source>
        <dbReference type="ARBA" id="ARBA00022840"/>
    </source>
</evidence>
<dbReference type="CDD" id="cd16917">
    <property type="entry name" value="HATPase_UhpB-NarQ-NarX-like"/>
    <property type="match status" value="1"/>
</dbReference>
<evidence type="ECO:0000256" key="1">
    <source>
        <dbReference type="ARBA" id="ARBA00000085"/>
    </source>
</evidence>
<dbReference type="STRING" id="1449976.KALB_2152"/>
<dbReference type="PANTHER" id="PTHR24421">
    <property type="entry name" value="NITRATE/NITRITE SENSOR PROTEIN NARX-RELATED"/>
    <property type="match status" value="1"/>
</dbReference>
<dbReference type="EMBL" id="CP007155">
    <property type="protein sequence ID" value="AHH95521.1"/>
    <property type="molecule type" value="Genomic_DNA"/>
</dbReference>